<evidence type="ECO:0000256" key="2">
    <source>
        <dbReference type="SAM" id="Phobius"/>
    </source>
</evidence>
<feature type="transmembrane region" description="Helical" evidence="2">
    <location>
        <begin position="6"/>
        <end position="25"/>
    </location>
</feature>
<dbReference type="EMBL" id="BBNU01000025">
    <property type="protein sequence ID" value="GAL82325.1"/>
    <property type="molecule type" value="Genomic_DNA"/>
</dbReference>
<comment type="similarity">
    <text evidence="1">Belongs to the resistance-nodulation-cell division (RND) (TC 2.A.6) family. MmpL subfamily.</text>
</comment>
<feature type="transmembrane region" description="Helical" evidence="2">
    <location>
        <begin position="233"/>
        <end position="254"/>
    </location>
</feature>
<dbReference type="Proteomes" id="UP000029643">
    <property type="component" value="Unassembled WGS sequence"/>
</dbReference>
<sequence length="262" mass="30048">MIEKLLKYRYIYIVILILLVVFAAIKAPNIEVDTDISQFFHEDDADYTFYQDMKSEFSSQDNLILLGVKHQDSVFNLEFLNKIEALTDSLKQIPNIKKVNSLLTLSYPIKSMFGIIGVPYLKIEDSGKLAYNKKKILGDELPKSFINRQGDALFLWIETEPNLETKPLDKLIGDVNVLRTDYGELTTFLWGGREVIDVSFKNILIKEILTFSFWISIFLCLSLIFIFKKPAAILFPIVLVVVVIILFLGGMVTLGETYKYHV</sequence>
<dbReference type="AlphaFoldDB" id="A0A090WYX9"/>
<keyword evidence="2" id="KW-0812">Transmembrane</keyword>
<evidence type="ECO:0008006" key="5">
    <source>
        <dbReference type="Google" id="ProtNLM"/>
    </source>
</evidence>
<dbReference type="InterPro" id="IPR050545">
    <property type="entry name" value="Mycobact_MmpL"/>
</dbReference>
<protein>
    <recommendedName>
        <fullName evidence="5">Membrane transport protein MMPL domain-containing protein</fullName>
    </recommendedName>
</protein>
<dbReference type="PANTHER" id="PTHR33406:SF6">
    <property type="entry name" value="MEMBRANE PROTEIN YDGH-RELATED"/>
    <property type="match status" value="1"/>
</dbReference>
<evidence type="ECO:0000313" key="4">
    <source>
        <dbReference type="Proteomes" id="UP000029643"/>
    </source>
</evidence>
<keyword evidence="2" id="KW-0472">Membrane</keyword>
<dbReference type="RefSeq" id="WP_042501048.1">
    <property type="nucleotide sequence ID" value="NZ_BBNU01000025.1"/>
</dbReference>
<name>A0A090WYX9_9FLAO</name>
<reference evidence="3 4" key="1">
    <citation type="journal article" date="2014" name="Genome Announc.">
        <title>Draft Genome Sequences of Marine Flavobacterium Algibacter lectus Strains SS8 and NR4.</title>
        <authorList>
            <person name="Takatani N."/>
            <person name="Nakanishi M."/>
            <person name="Meirelles P."/>
            <person name="Mino S."/>
            <person name="Suda W."/>
            <person name="Oshima K."/>
            <person name="Hattori M."/>
            <person name="Ohkuma M."/>
            <person name="Hosokawa M."/>
            <person name="Miyashita K."/>
            <person name="Thompson F.L."/>
            <person name="Niwa A."/>
            <person name="Sawabe T."/>
            <person name="Sawabe T."/>
        </authorList>
    </citation>
    <scope>NUCLEOTIDE SEQUENCE [LARGE SCALE GENOMIC DNA]</scope>
    <source>
        <strain evidence="4">JCM19274</strain>
    </source>
</reference>
<proteinExistence type="inferred from homology"/>
<accession>A0A090WYX9</accession>
<gene>
    <name evidence="3" type="ORF">JCM19274_2102</name>
</gene>
<dbReference type="GO" id="GO:0005886">
    <property type="term" value="C:plasma membrane"/>
    <property type="evidence" value="ECO:0007669"/>
    <property type="project" value="TreeGrafter"/>
</dbReference>
<dbReference type="PANTHER" id="PTHR33406">
    <property type="entry name" value="MEMBRANE PROTEIN MJ1562-RELATED"/>
    <property type="match status" value="1"/>
</dbReference>
<evidence type="ECO:0000256" key="1">
    <source>
        <dbReference type="ARBA" id="ARBA00010157"/>
    </source>
</evidence>
<evidence type="ECO:0000313" key="3">
    <source>
        <dbReference type="EMBL" id="GAL82325.1"/>
    </source>
</evidence>
<feature type="transmembrane region" description="Helical" evidence="2">
    <location>
        <begin position="208"/>
        <end position="227"/>
    </location>
</feature>
<keyword evidence="2" id="KW-1133">Transmembrane helix</keyword>
<organism evidence="3 4">
    <name type="scientific">Algibacter lectus</name>
    <dbReference type="NCBI Taxonomy" id="221126"/>
    <lineage>
        <taxon>Bacteria</taxon>
        <taxon>Pseudomonadati</taxon>
        <taxon>Bacteroidota</taxon>
        <taxon>Flavobacteriia</taxon>
        <taxon>Flavobacteriales</taxon>
        <taxon>Flavobacteriaceae</taxon>
        <taxon>Algibacter</taxon>
    </lineage>
</organism>
<comment type="caution">
    <text evidence="3">The sequence shown here is derived from an EMBL/GenBank/DDBJ whole genome shotgun (WGS) entry which is preliminary data.</text>
</comment>